<organism evidence="1 2">
    <name type="scientific">Stentor coeruleus</name>
    <dbReference type="NCBI Taxonomy" id="5963"/>
    <lineage>
        <taxon>Eukaryota</taxon>
        <taxon>Sar</taxon>
        <taxon>Alveolata</taxon>
        <taxon>Ciliophora</taxon>
        <taxon>Postciliodesmatophora</taxon>
        <taxon>Heterotrichea</taxon>
        <taxon>Heterotrichida</taxon>
        <taxon>Stentoridae</taxon>
        <taxon>Stentor</taxon>
    </lineage>
</organism>
<keyword evidence="2" id="KW-1185">Reference proteome</keyword>
<evidence type="ECO:0000313" key="2">
    <source>
        <dbReference type="Proteomes" id="UP000187209"/>
    </source>
</evidence>
<evidence type="ECO:0000313" key="1">
    <source>
        <dbReference type="EMBL" id="OMJ74845.1"/>
    </source>
</evidence>
<dbReference type="EMBL" id="MPUH01000725">
    <property type="protein sequence ID" value="OMJ74845.1"/>
    <property type="molecule type" value="Genomic_DNA"/>
</dbReference>
<sequence length="217" mass="24317">MSRVDSDNYDKAESNYKGIEDSENLFEDWLKSSPNPSPQRASSIQTIIVKSVAQSYQDMFKNIYIEGGDYDCHSSIRGIEKFNGSNACHSSIRGIEKFNGSNAPSTSMSYASPKQNTGSVIEIKELSRTFYGSIVEQAQESGEDEEILLGYCEVCMKNTYPVVGVRLKEMSFWGSIRYFIDSFSCCAAGGEMKEYHESVYVCPVCKKEIALKKIINK</sequence>
<protein>
    <recommendedName>
        <fullName evidence="3">LITAF domain-containing protein</fullName>
    </recommendedName>
</protein>
<reference evidence="1 2" key="1">
    <citation type="submission" date="2016-11" db="EMBL/GenBank/DDBJ databases">
        <title>The macronuclear genome of Stentor coeruleus: a giant cell with tiny introns.</title>
        <authorList>
            <person name="Slabodnick M."/>
            <person name="Ruby J.G."/>
            <person name="Reiff S.B."/>
            <person name="Swart E.C."/>
            <person name="Gosai S."/>
            <person name="Prabakaran S."/>
            <person name="Witkowska E."/>
            <person name="Larue G.E."/>
            <person name="Fisher S."/>
            <person name="Freeman R.M."/>
            <person name="Gunawardena J."/>
            <person name="Chu W."/>
            <person name="Stover N.A."/>
            <person name="Gregory B.D."/>
            <person name="Nowacki M."/>
            <person name="Derisi J."/>
            <person name="Roy S.W."/>
            <person name="Marshall W.F."/>
            <person name="Sood P."/>
        </authorList>
    </citation>
    <scope>NUCLEOTIDE SEQUENCE [LARGE SCALE GENOMIC DNA]</scope>
    <source>
        <strain evidence="1">WM001</strain>
    </source>
</reference>
<proteinExistence type="predicted"/>
<accession>A0A1R2BE03</accession>
<evidence type="ECO:0008006" key="3">
    <source>
        <dbReference type="Google" id="ProtNLM"/>
    </source>
</evidence>
<gene>
    <name evidence="1" type="ORF">SteCoe_26149</name>
</gene>
<dbReference type="AlphaFoldDB" id="A0A1R2BE03"/>
<name>A0A1R2BE03_9CILI</name>
<dbReference type="Proteomes" id="UP000187209">
    <property type="component" value="Unassembled WGS sequence"/>
</dbReference>
<comment type="caution">
    <text evidence="1">The sequence shown here is derived from an EMBL/GenBank/DDBJ whole genome shotgun (WGS) entry which is preliminary data.</text>
</comment>